<evidence type="ECO:0000313" key="3">
    <source>
        <dbReference type="Proteomes" id="UP001219518"/>
    </source>
</evidence>
<dbReference type="EMBL" id="JAHWGI010001030">
    <property type="protein sequence ID" value="KAK3920984.1"/>
    <property type="molecule type" value="Genomic_DNA"/>
</dbReference>
<evidence type="ECO:0000313" key="2">
    <source>
        <dbReference type="EMBL" id="KAK3920984.1"/>
    </source>
</evidence>
<feature type="region of interest" description="Disordered" evidence="1">
    <location>
        <begin position="1"/>
        <end position="146"/>
    </location>
</feature>
<feature type="compositionally biased region" description="Polar residues" evidence="1">
    <location>
        <begin position="65"/>
        <end position="78"/>
    </location>
</feature>
<comment type="caution">
    <text evidence="2">The sequence shown here is derived from an EMBL/GenBank/DDBJ whole genome shotgun (WGS) entry which is preliminary data.</text>
</comment>
<proteinExistence type="predicted"/>
<dbReference type="Proteomes" id="UP001219518">
    <property type="component" value="Unassembled WGS sequence"/>
</dbReference>
<dbReference type="PANTHER" id="PTHR46579">
    <property type="entry name" value="F5/8 TYPE C DOMAIN-CONTAINING PROTEIN-RELATED"/>
    <property type="match status" value="1"/>
</dbReference>
<accession>A0AAE1HGY2</accession>
<feature type="compositionally biased region" description="Low complexity" evidence="1">
    <location>
        <begin position="111"/>
        <end position="130"/>
    </location>
</feature>
<dbReference type="AlphaFoldDB" id="A0AAE1HGY2"/>
<sequence>MEREERKRKPYKTYLLTGEKPPRQTVHSQKKKSQQFPKQQKVNIGQPPRLENVDNLPDNRAFVGQSEQLVQVSPGNSIDTTTDDDDECQEDRRRVKLRRKRKVTSSERVSDSTAASSDDAPFSSDSSPEAGPLSSPHSSDLQTGVKNASRLQECEVLHAEFSDDCQDNSSAESDKQFSEPLCPCIKVTVGELLFMTSTLGLRHGLSWAAQVDILKMMRTVFGDKKIPISKATYIKKLNSVEDSDIQHHVYCPTCHNYLGKTKNIERYCGGCKKIYHMGQDDEICENCAIPLLEREVKIGVKVCSNKLCNTKVDVGQADNLFVSVSIESQLKKFVKDEKFVNNVMKYRFDRQYFPGVYSDIYDGAMYQKYVVNDGILSSPYNLSYTFFTDGIKYGQSSVKTIWPIYLSINELPYEERSKYFILAGVYCGCKDPNQNWFLEPFVCEANKLSAQGFQWIHEGRNVISFVIPLCFVADSVARYQMLNRQSFFAFYGCTFCYQQTVARGAQKFVTDFDAEPSPDRTDASHKYDLEIVKDILVTETQENKRNFRGVKGACALDSLNYFSVTDACVVDYMHCILSGVVKHHMEVILDPKRKHFWNNMKENHGMGHLITTIDKIIVNIQSTTSVIRELRPLKDIASWKASEFRSWLLFYCIVCLKGFLKEKHLQHLALLSKGAHLLLQKTVTHSHIECAFRLFKMYMLNCQELFGDEHMFYNTHLLSHIPKCVLNFGPIWGHNSFTFESENGHIAKLCKSPHFVSFQVARKYLIHQSLPFVCSKMVRTKDVLEYCDKILHYKHLVRFNRASDKNCVLLGSPMYSKLPPEDILKLSELIQNCTVDYCFMYERMYYRRKRYTTSQYGKEKQNNDSFAYLDDGECVKILKIVQYPVGKKVILFVQKVNVDRKPIVEIHCTTYDNLKRATESNVKYLVNVERLDSPCFNLMINERQFVASVPYGCTVE</sequence>
<evidence type="ECO:0000256" key="1">
    <source>
        <dbReference type="SAM" id="MobiDB-lite"/>
    </source>
</evidence>
<reference evidence="2" key="2">
    <citation type="journal article" date="2023" name="BMC Genomics">
        <title>Pest status, molecular evolution, and epigenetic factors derived from the genome assembly of Frankliniella fusca, a thysanopteran phytovirus vector.</title>
        <authorList>
            <person name="Catto M.A."/>
            <person name="Labadie P.E."/>
            <person name="Jacobson A.L."/>
            <person name="Kennedy G.G."/>
            <person name="Srinivasan R."/>
            <person name="Hunt B.G."/>
        </authorList>
    </citation>
    <scope>NUCLEOTIDE SEQUENCE</scope>
    <source>
        <strain evidence="2">PL_HMW_Pooled</strain>
    </source>
</reference>
<name>A0AAE1HGY2_9NEOP</name>
<feature type="compositionally biased region" description="Basic residues" evidence="1">
    <location>
        <begin position="94"/>
        <end position="103"/>
    </location>
</feature>
<protein>
    <submittedName>
        <fullName evidence="2">Replication protein 1a</fullName>
    </submittedName>
</protein>
<gene>
    <name evidence="2" type="ORF">KUF71_010199</name>
</gene>
<reference evidence="2" key="1">
    <citation type="submission" date="2021-07" db="EMBL/GenBank/DDBJ databases">
        <authorList>
            <person name="Catto M.A."/>
            <person name="Jacobson A."/>
            <person name="Kennedy G."/>
            <person name="Labadie P."/>
            <person name="Hunt B.G."/>
            <person name="Srinivasan R."/>
        </authorList>
    </citation>
    <scope>NUCLEOTIDE SEQUENCE</scope>
    <source>
        <strain evidence="2">PL_HMW_Pooled</strain>
        <tissue evidence="2">Head</tissue>
    </source>
</reference>
<organism evidence="2 3">
    <name type="scientific">Frankliniella fusca</name>
    <dbReference type="NCBI Taxonomy" id="407009"/>
    <lineage>
        <taxon>Eukaryota</taxon>
        <taxon>Metazoa</taxon>
        <taxon>Ecdysozoa</taxon>
        <taxon>Arthropoda</taxon>
        <taxon>Hexapoda</taxon>
        <taxon>Insecta</taxon>
        <taxon>Pterygota</taxon>
        <taxon>Neoptera</taxon>
        <taxon>Paraneoptera</taxon>
        <taxon>Thysanoptera</taxon>
        <taxon>Terebrantia</taxon>
        <taxon>Thripoidea</taxon>
        <taxon>Thripidae</taxon>
        <taxon>Frankliniella</taxon>
    </lineage>
</organism>
<feature type="compositionally biased region" description="Polar residues" evidence="1">
    <location>
        <begin position="135"/>
        <end position="146"/>
    </location>
</feature>
<dbReference type="PANTHER" id="PTHR46579:SF1">
    <property type="entry name" value="F5_8 TYPE C DOMAIN-CONTAINING PROTEIN"/>
    <property type="match status" value="1"/>
</dbReference>
<keyword evidence="3" id="KW-1185">Reference proteome</keyword>